<keyword evidence="1" id="KW-0472">Membrane</keyword>
<dbReference type="Pfam" id="PF12895">
    <property type="entry name" value="ANAPC3"/>
    <property type="match status" value="1"/>
</dbReference>
<evidence type="ECO:0000313" key="2">
    <source>
        <dbReference type="EMBL" id="TQV88375.1"/>
    </source>
</evidence>
<dbReference type="AlphaFoldDB" id="A0A545UG13"/>
<sequence>MINRIYYRYPLKIIIALVIFSPGLILNDNLLNSGLLNTDAHSVNGFSVSAAEKKSNKKTRKTPAMREKVYSQLASAQKLADDGKIQEGLAVLERLKSRAKQLNSYEKAMMWNFLGFIHYGNEKSDGSNIGQAIAAFSQVVAQKNIPESLELSTLFSLAQLSMQTEKYQQALNYLSRWEKLKDGELSGNALVLKANANYAMKKYQSALQAITLAIDNSEKKNKQPKENWLVLKRALHYELKQPKQVTGVSEKLVRYYSKPQYWVELANMYGEIGETRKQLAVMEASYQQGYVTKKADIQSLAQLYYFSGAPYKAAELLSEQLEKGVIENDVTILQFLAQSWTAAKEDAKAVPVLKKAAELSEDGNMDARLAEVLLGLERWQDVISVAKAAKKKGGLDNPGNIDVAMGMAYFNLKKLPQAISAFEQAKRERKVQKMAAQWLRYVEVEKRKQDQLKESIVALGGS</sequence>
<proteinExistence type="predicted"/>
<dbReference type="InterPro" id="IPR019734">
    <property type="entry name" value="TPR_rpt"/>
</dbReference>
<protein>
    <recommendedName>
        <fullName evidence="4">Tetratricopeptide repeat protein</fullName>
    </recommendedName>
</protein>
<accession>A0A545UG13</accession>
<keyword evidence="1" id="KW-0812">Transmembrane</keyword>
<dbReference type="InterPro" id="IPR011990">
    <property type="entry name" value="TPR-like_helical_dom_sf"/>
</dbReference>
<comment type="caution">
    <text evidence="2">The sequence shown here is derived from an EMBL/GenBank/DDBJ whole genome shotgun (WGS) entry which is preliminary data.</text>
</comment>
<dbReference type="SMART" id="SM00028">
    <property type="entry name" value="TPR"/>
    <property type="match status" value="4"/>
</dbReference>
<evidence type="ECO:0008006" key="4">
    <source>
        <dbReference type="Google" id="ProtNLM"/>
    </source>
</evidence>
<keyword evidence="3" id="KW-1185">Reference proteome</keyword>
<keyword evidence="1" id="KW-1133">Transmembrane helix</keyword>
<evidence type="ECO:0000256" key="1">
    <source>
        <dbReference type="SAM" id="Phobius"/>
    </source>
</evidence>
<name>A0A545UG13_9GAMM</name>
<dbReference type="RefSeq" id="WP_142892883.1">
    <property type="nucleotide sequence ID" value="NZ_ML660162.1"/>
</dbReference>
<dbReference type="Proteomes" id="UP000315439">
    <property type="component" value="Unassembled WGS sequence"/>
</dbReference>
<dbReference type="OrthoDB" id="6397696at2"/>
<organism evidence="2 3">
    <name type="scientific">Aliikangiella coralliicola</name>
    <dbReference type="NCBI Taxonomy" id="2592383"/>
    <lineage>
        <taxon>Bacteria</taxon>
        <taxon>Pseudomonadati</taxon>
        <taxon>Pseudomonadota</taxon>
        <taxon>Gammaproteobacteria</taxon>
        <taxon>Oceanospirillales</taxon>
        <taxon>Pleioneaceae</taxon>
        <taxon>Aliikangiella</taxon>
    </lineage>
</organism>
<dbReference type="SUPFAM" id="SSF48452">
    <property type="entry name" value="TPR-like"/>
    <property type="match status" value="2"/>
</dbReference>
<dbReference type="EMBL" id="VIKS01000004">
    <property type="protein sequence ID" value="TQV88375.1"/>
    <property type="molecule type" value="Genomic_DNA"/>
</dbReference>
<gene>
    <name evidence="2" type="ORF">FLL46_07565</name>
</gene>
<evidence type="ECO:0000313" key="3">
    <source>
        <dbReference type="Proteomes" id="UP000315439"/>
    </source>
</evidence>
<reference evidence="2 3" key="1">
    <citation type="submission" date="2019-07" db="EMBL/GenBank/DDBJ databases">
        <title>Draft genome for Aliikangiella sp. M105.</title>
        <authorList>
            <person name="Wang G."/>
        </authorList>
    </citation>
    <scope>NUCLEOTIDE SEQUENCE [LARGE SCALE GENOMIC DNA]</scope>
    <source>
        <strain evidence="2 3">M105</strain>
    </source>
</reference>
<dbReference type="Gene3D" id="1.25.40.10">
    <property type="entry name" value="Tetratricopeptide repeat domain"/>
    <property type="match status" value="2"/>
</dbReference>
<feature type="transmembrane region" description="Helical" evidence="1">
    <location>
        <begin position="9"/>
        <end position="26"/>
    </location>
</feature>